<dbReference type="PANTHER" id="PTHR11977:SF51">
    <property type="entry name" value="PROTEIN FLIGHTLESS-1 HOMOLOG"/>
    <property type="match status" value="1"/>
</dbReference>
<evidence type="ECO:0000259" key="3">
    <source>
        <dbReference type="Pfam" id="PF00626"/>
    </source>
</evidence>
<dbReference type="EMBL" id="BQKI01000004">
    <property type="protein sequence ID" value="GJM91877.1"/>
    <property type="molecule type" value="Genomic_DNA"/>
</dbReference>
<dbReference type="Gene3D" id="3.40.20.10">
    <property type="entry name" value="Severin"/>
    <property type="match status" value="10"/>
</dbReference>
<gene>
    <name evidence="4" type="primary">ga08295</name>
    <name evidence="4" type="ORF">PR202_ga08295</name>
</gene>
<dbReference type="InterPro" id="IPR007123">
    <property type="entry name" value="Gelsolin-like_dom"/>
</dbReference>
<evidence type="ECO:0000313" key="5">
    <source>
        <dbReference type="Proteomes" id="UP001054889"/>
    </source>
</evidence>
<reference evidence="4" key="2">
    <citation type="submission" date="2021-12" db="EMBL/GenBank/DDBJ databases">
        <title>Resequencing data analysis of finger millet.</title>
        <authorList>
            <person name="Hatakeyama M."/>
            <person name="Aluri S."/>
            <person name="Balachadran M.T."/>
            <person name="Sivarajan S.R."/>
            <person name="Poveda L."/>
            <person name="Shimizu-Inatsugi R."/>
            <person name="Schlapbach R."/>
            <person name="Sreeman S.M."/>
            <person name="Shimizu K.K."/>
        </authorList>
    </citation>
    <scope>NUCLEOTIDE SEQUENCE</scope>
</reference>
<feature type="compositionally biased region" description="Acidic residues" evidence="2">
    <location>
        <begin position="804"/>
        <end position="816"/>
    </location>
</feature>
<feature type="region of interest" description="Disordered" evidence="2">
    <location>
        <begin position="675"/>
        <end position="819"/>
    </location>
</feature>
<dbReference type="CDD" id="cd11291">
    <property type="entry name" value="gelsolin_S6_like"/>
    <property type="match status" value="2"/>
</dbReference>
<feature type="compositionally biased region" description="Low complexity" evidence="2">
    <location>
        <begin position="727"/>
        <end position="737"/>
    </location>
</feature>
<organism evidence="4 5">
    <name type="scientific">Eleusine coracana subsp. coracana</name>
    <dbReference type="NCBI Taxonomy" id="191504"/>
    <lineage>
        <taxon>Eukaryota</taxon>
        <taxon>Viridiplantae</taxon>
        <taxon>Streptophyta</taxon>
        <taxon>Embryophyta</taxon>
        <taxon>Tracheophyta</taxon>
        <taxon>Spermatophyta</taxon>
        <taxon>Magnoliopsida</taxon>
        <taxon>Liliopsida</taxon>
        <taxon>Poales</taxon>
        <taxon>Poaceae</taxon>
        <taxon>PACMAD clade</taxon>
        <taxon>Chloridoideae</taxon>
        <taxon>Cynodonteae</taxon>
        <taxon>Eleusininae</taxon>
        <taxon>Eleusine</taxon>
    </lineage>
</organism>
<dbReference type="PRINTS" id="PR00597">
    <property type="entry name" value="GELSOLIN"/>
</dbReference>
<feature type="domain" description="Gelsolin-like" evidence="3">
    <location>
        <begin position="1093"/>
        <end position="1160"/>
    </location>
</feature>
<feature type="compositionally biased region" description="Polar residues" evidence="2">
    <location>
        <begin position="738"/>
        <end position="757"/>
    </location>
</feature>
<dbReference type="Pfam" id="PF00626">
    <property type="entry name" value="Gelsolin"/>
    <property type="match status" value="7"/>
</dbReference>
<dbReference type="InterPro" id="IPR036180">
    <property type="entry name" value="Gelsolin-like_dom_sf"/>
</dbReference>
<feature type="region of interest" description="Disordered" evidence="2">
    <location>
        <begin position="1309"/>
        <end position="1395"/>
    </location>
</feature>
<comment type="caution">
    <text evidence="4">The sequence shown here is derived from an EMBL/GenBank/DDBJ whole genome shotgun (WGS) entry which is preliminary data.</text>
</comment>
<evidence type="ECO:0000313" key="4">
    <source>
        <dbReference type="EMBL" id="GJM91877.1"/>
    </source>
</evidence>
<feature type="domain" description="Gelsolin-like" evidence="3">
    <location>
        <begin position="546"/>
        <end position="620"/>
    </location>
</feature>
<reference evidence="4" key="1">
    <citation type="journal article" date="2018" name="DNA Res.">
        <title>Multiple hybrid de novo genome assembly of finger millet, an orphan allotetraploid crop.</title>
        <authorList>
            <person name="Hatakeyama M."/>
            <person name="Aluri S."/>
            <person name="Balachadran M.T."/>
            <person name="Sivarajan S.R."/>
            <person name="Patrignani A."/>
            <person name="Gruter S."/>
            <person name="Poveda L."/>
            <person name="Shimizu-Inatsugi R."/>
            <person name="Baeten J."/>
            <person name="Francoijs K.J."/>
            <person name="Nataraja K.N."/>
            <person name="Reddy Y.A.N."/>
            <person name="Phadnis S."/>
            <person name="Ravikumar R.L."/>
            <person name="Schlapbach R."/>
            <person name="Sreeman S.M."/>
            <person name="Shimizu K.K."/>
        </authorList>
    </citation>
    <scope>NUCLEOTIDE SEQUENCE</scope>
</reference>
<dbReference type="SUPFAM" id="SSF82754">
    <property type="entry name" value="C-terminal, gelsolin-like domain of Sec23/24"/>
    <property type="match status" value="1"/>
</dbReference>
<feature type="domain" description="Gelsolin-like" evidence="3">
    <location>
        <begin position="448"/>
        <end position="507"/>
    </location>
</feature>
<dbReference type="InterPro" id="IPR007122">
    <property type="entry name" value="Villin/Gelsolin"/>
</dbReference>
<feature type="compositionally biased region" description="Polar residues" evidence="2">
    <location>
        <begin position="1376"/>
        <end position="1395"/>
    </location>
</feature>
<sequence length="1469" mass="159839">MNDGHFETELRCELVANSLVSSTDDDADEYSALQQPRCGFSFPSSGDEAGTAAIKTVELDAILGGRAIQHRELQGYESDKFLSYFKPCIIPMEGGFASGFKKPEEEKFETRLYICKGKRGIRVKQVPFARSSLNHDDVFILDSENKIYQFNGANSNIQERAKALEVIQHLKEKYHGGVCDVAIVDDGKLQAEGDSGEFWVLFGGFAPIGKKTVSDDDIVLETTSPKLYSINDGQLKLEDTPLTKAVLENTKCFLLDCGAEIYVWVGRVTQMEDRKSATKAVEEFIISQKRPKTTRVTQVIQGYESHAFKSKFESWPVGNAAGSPGAEEGRGKVAALLKQQGVDVKGAAKSTTPVNEEVPPLLEGGGKLEVYGALMATAKTAVPKEDIGKFYSGDCYIILYTYHSGDKREEYYLSYWIGKNSLAGRIYQGKEPPQFVALFQPMVILKVATSLSSTECFVLQSGNSMFTWLGNSSTHEQQQWAAKVAEFLKPGVAVKHCKEGTESSAFWFALGGKQSYTNKNAPQDIITREPHLYAFSFKNGRMEVTEIFNFAQDDLLPEDMMILDTHGEVFIWIGQCVEPKEKQKAFDIGQKYIEHANSIEDLSPYVPLYKVTEGNEPCFFKTYFSWDNTKSVVHGNSFQKKLSLLFGLRSESAPRSSGNGGPTQRASALAALSSAFNPSSQQKQPKSTGDGPTQRASALAALSNAFNPSSKLKTPPPSRSGQGSQRAAAVAALSSVLTAEQSGPSENLRASKTSGTADKTDVDRVIITPSGPSGASSPQSEAGESSVFHQEKYAAADAAPSETDGAESEAPAEETTENVGQFSIECSVNSAGLLIGHINDGQLKLEDTPLTKAVLENTKCFLLDCGAEIYVWVGRVTQMEDRKSATKAVEEFIISQKRPKTTRVTQVIQGYESHAFKSKFESWPVGNAAGSPGAEEGRGKVAALLKQQGVDVKGAAKSTTPVNEEVPPLLEGGGKLEVWCVDGTAKTAVPKEDIGKFYSGDCYIILYTYHSGDKREEYYLSYWIGKNSLAGRIYQGKEPPQFVALFQPMVILKGGIGSGYKKLIEENSMTGEIYSAEGIALIRVSGTSIHNNKTIQVDAVATSLSSTECFVLQSGNSMFTWLGNSSTHEQQQWAAKVAEFLKPGVAVKHCKEGTESSAFWFALGGKQSYTNKNAPQDIITREPHLYAFSFKNGRMEVTEIFNFAQDDLLPEDMMILDTHGEVFIWIGQCVEPKEKQKAFDIGQKYIEHANSIEDLSPYVPLYKVTEGNEPCFFKTYFSWDNTKSVSAPRSSGNGGPTQRASALAALSSAFNPSSQQKQSNERPKSTGDGPTQRASALAALSNAFNPSSKLKTPPPSRSGQGSQRAAAVAALSSVLTAEQSGPSENLRASKTSGTADKTDVDRVIITPSGPHLVHLLLQSEAGESSVFHQEKYAAADAAHHQETDGAESEAPAEENNRVWERNLADGNKI</sequence>
<dbReference type="PANTHER" id="PTHR11977">
    <property type="entry name" value="VILLIN"/>
    <property type="match status" value="1"/>
</dbReference>
<evidence type="ECO:0000256" key="1">
    <source>
        <dbReference type="ARBA" id="ARBA00022737"/>
    </source>
</evidence>
<feature type="domain" description="Gelsolin-like" evidence="3">
    <location>
        <begin position="121"/>
        <end position="191"/>
    </location>
</feature>
<dbReference type="Proteomes" id="UP001054889">
    <property type="component" value="Unassembled WGS sequence"/>
</dbReference>
<feature type="compositionally biased region" description="Basic and acidic residues" evidence="2">
    <location>
        <begin position="1434"/>
        <end position="1443"/>
    </location>
</feature>
<dbReference type="GO" id="GO:0051014">
    <property type="term" value="P:actin filament severing"/>
    <property type="evidence" value="ECO:0007669"/>
    <property type="project" value="TreeGrafter"/>
</dbReference>
<dbReference type="CDD" id="cd11292">
    <property type="entry name" value="gelsolin_S3_like"/>
    <property type="match status" value="2"/>
</dbReference>
<dbReference type="CDD" id="cd11288">
    <property type="entry name" value="gelsolin_S5_like"/>
    <property type="match status" value="2"/>
</dbReference>
<keyword evidence="1" id="KW-0677">Repeat</keyword>
<dbReference type="FunFam" id="3.40.20.10:FF:000028">
    <property type="entry name" value="Villin-like 1"/>
    <property type="match status" value="1"/>
</dbReference>
<keyword evidence="5" id="KW-1185">Reference proteome</keyword>
<feature type="domain" description="Gelsolin-like" evidence="3">
    <location>
        <begin position="241"/>
        <end position="308"/>
    </location>
</feature>
<feature type="compositionally biased region" description="Basic and acidic residues" evidence="2">
    <location>
        <begin position="1454"/>
        <end position="1469"/>
    </location>
</feature>
<dbReference type="GO" id="GO:0051015">
    <property type="term" value="F:actin filament binding"/>
    <property type="evidence" value="ECO:0007669"/>
    <property type="project" value="InterPro"/>
</dbReference>
<proteinExistence type="predicted"/>
<feature type="domain" description="Gelsolin-like" evidence="3">
    <location>
        <begin position="849"/>
        <end position="916"/>
    </location>
</feature>
<protein>
    <recommendedName>
        <fullName evidence="3">Gelsolin-like domain-containing protein</fullName>
    </recommendedName>
</protein>
<feature type="domain" description="Gelsolin-like" evidence="3">
    <location>
        <begin position="1199"/>
        <end position="1273"/>
    </location>
</feature>
<feature type="compositionally biased region" description="Low complexity" evidence="2">
    <location>
        <begin position="1365"/>
        <end position="1375"/>
    </location>
</feature>
<evidence type="ECO:0000256" key="2">
    <source>
        <dbReference type="SAM" id="MobiDB-lite"/>
    </source>
</evidence>
<dbReference type="FunFam" id="3.40.20.10:FF:000001">
    <property type="entry name" value="Gelsolin"/>
    <property type="match status" value="1"/>
</dbReference>
<name>A0AAV5C0X2_ELECO</name>
<feature type="region of interest" description="Disordered" evidence="2">
    <location>
        <begin position="1434"/>
        <end position="1469"/>
    </location>
</feature>
<feature type="compositionally biased region" description="Low complexity" evidence="2">
    <location>
        <begin position="769"/>
        <end position="786"/>
    </location>
</feature>
<feature type="compositionally biased region" description="Polar residues" evidence="2">
    <location>
        <begin position="676"/>
        <end position="695"/>
    </location>
</feature>
<feature type="compositionally biased region" description="Low complexity" evidence="2">
    <location>
        <begin position="696"/>
        <end position="710"/>
    </location>
</feature>
<dbReference type="FunFam" id="3.40.20.10:FF:000039">
    <property type="entry name" value="Villin-4"/>
    <property type="match status" value="1"/>
</dbReference>
<dbReference type="SUPFAM" id="SSF55753">
    <property type="entry name" value="Actin depolymerizing proteins"/>
    <property type="match status" value="9"/>
</dbReference>
<dbReference type="SMART" id="SM00262">
    <property type="entry name" value="GEL"/>
    <property type="match status" value="8"/>
</dbReference>
<feature type="compositionally biased region" description="Low complexity" evidence="2">
    <location>
        <begin position="1334"/>
        <end position="1348"/>
    </location>
</feature>
<dbReference type="CDD" id="cd11289">
    <property type="entry name" value="gelsolin_S2_like"/>
    <property type="match status" value="1"/>
</dbReference>
<accession>A0AAV5C0X2</accession>
<dbReference type="InterPro" id="IPR029006">
    <property type="entry name" value="ADF-H/Gelsolin-like_dom_sf"/>
</dbReference>